<dbReference type="Proteomes" id="UP000179241">
    <property type="component" value="Unassembled WGS sequence"/>
</dbReference>
<accession>A0A1F8CN27</accession>
<dbReference type="AlphaFoldDB" id="A0A1F8CN27"/>
<protein>
    <submittedName>
        <fullName evidence="1">Uncharacterized protein</fullName>
    </submittedName>
</protein>
<evidence type="ECO:0000313" key="2">
    <source>
        <dbReference type="Proteomes" id="UP000179241"/>
    </source>
</evidence>
<sequence>MDKSDKKLLQILIDGQAQMKQDIRTLREDMNKGFDRLEKRIDRIGLQVAELEDDAPTREEFDELDGKVTKLQHQFLAN</sequence>
<organism evidence="1 2">
    <name type="scientific">Candidatus Woesebacteria bacterium RIFOXYA1_FULL_43_9</name>
    <dbReference type="NCBI Taxonomy" id="1802534"/>
    <lineage>
        <taxon>Bacteria</taxon>
        <taxon>Candidatus Woeseibacteriota</taxon>
    </lineage>
</organism>
<reference evidence="1 2" key="1">
    <citation type="journal article" date="2016" name="Nat. Commun.">
        <title>Thousands of microbial genomes shed light on interconnected biogeochemical processes in an aquifer system.</title>
        <authorList>
            <person name="Anantharaman K."/>
            <person name="Brown C.T."/>
            <person name="Hug L.A."/>
            <person name="Sharon I."/>
            <person name="Castelle C.J."/>
            <person name="Probst A.J."/>
            <person name="Thomas B.C."/>
            <person name="Singh A."/>
            <person name="Wilkins M.J."/>
            <person name="Karaoz U."/>
            <person name="Brodie E.L."/>
            <person name="Williams K.H."/>
            <person name="Hubbard S.S."/>
            <person name="Banfield J.F."/>
        </authorList>
    </citation>
    <scope>NUCLEOTIDE SEQUENCE [LARGE SCALE GENOMIC DNA]</scope>
</reference>
<name>A0A1F8CN27_9BACT</name>
<proteinExistence type="predicted"/>
<comment type="caution">
    <text evidence="1">The sequence shown here is derived from an EMBL/GenBank/DDBJ whole genome shotgun (WGS) entry which is preliminary data.</text>
</comment>
<evidence type="ECO:0000313" key="1">
    <source>
        <dbReference type="EMBL" id="OGM77750.1"/>
    </source>
</evidence>
<dbReference type="EMBL" id="MGHU01000012">
    <property type="protein sequence ID" value="OGM77750.1"/>
    <property type="molecule type" value="Genomic_DNA"/>
</dbReference>
<gene>
    <name evidence="1" type="ORF">A2188_02735</name>
</gene>